<comment type="cofactor">
    <cofactor evidence="9">
        <name>Mg(2+)</name>
        <dbReference type="ChEBI" id="CHEBI:18420"/>
    </cofactor>
    <text evidence="9">Binds 2 magnesium ions per monomer.</text>
</comment>
<feature type="binding site" evidence="9">
    <location>
        <position position="80"/>
    </location>
    <ligand>
        <name>5-phospho-alpha-D-ribose 1-diphosphate</name>
        <dbReference type="ChEBI" id="CHEBI:58017"/>
    </ligand>
</feature>
<dbReference type="SUPFAM" id="SSF47648">
    <property type="entry name" value="Nucleoside phosphorylase/phosphoribosyltransferase N-terminal domain"/>
    <property type="match status" value="1"/>
</dbReference>
<evidence type="ECO:0000256" key="8">
    <source>
        <dbReference type="ARBA" id="ARBA00061188"/>
    </source>
</evidence>
<proteinExistence type="inferred from homology"/>
<dbReference type="GO" id="GO:0004048">
    <property type="term" value="F:anthranilate phosphoribosyltransferase activity"/>
    <property type="evidence" value="ECO:0007669"/>
    <property type="project" value="UniProtKB-UniRule"/>
</dbReference>
<comment type="subunit">
    <text evidence="9">Homodimer.</text>
</comment>
<comment type="caution">
    <text evidence="9">Lacks conserved residue(s) required for the propagation of feature annotation.</text>
</comment>
<dbReference type="PANTHER" id="PTHR43285">
    <property type="entry name" value="ANTHRANILATE PHOSPHORIBOSYLTRANSFERASE"/>
    <property type="match status" value="1"/>
</dbReference>
<keyword evidence="3 9" id="KW-0328">Glycosyltransferase</keyword>
<feature type="binding site" evidence="9">
    <location>
        <position position="88"/>
    </location>
    <ligand>
        <name>5-phospho-alpha-D-ribose 1-diphosphate</name>
        <dbReference type="ChEBI" id="CHEBI:58017"/>
    </ligand>
</feature>
<dbReference type="GO" id="GO:0000162">
    <property type="term" value="P:L-tryptophan biosynthetic process"/>
    <property type="evidence" value="ECO:0007669"/>
    <property type="project" value="UniProtKB-UniRule"/>
</dbReference>
<keyword evidence="9" id="KW-0479">Metal-binding</keyword>
<dbReference type="RefSeq" id="WP_079654469.1">
    <property type="nucleotide sequence ID" value="NZ_LT670846.1"/>
</dbReference>
<keyword evidence="9" id="KW-0460">Magnesium</keyword>
<keyword evidence="2 9" id="KW-0028">Amino-acid biosynthesis</keyword>
<dbReference type="Proteomes" id="UP000189810">
    <property type="component" value="Chromosome I"/>
</dbReference>
<comment type="similarity">
    <text evidence="8">In the C-terminal section; belongs to the anthranilate phosphoribosyltransferase family.</text>
</comment>
<evidence type="ECO:0000256" key="3">
    <source>
        <dbReference type="ARBA" id="ARBA00022676"/>
    </source>
</evidence>
<reference evidence="12 13" key="1">
    <citation type="submission" date="2016-11" db="EMBL/GenBank/DDBJ databases">
        <authorList>
            <person name="Jaros S."/>
            <person name="Januszkiewicz K."/>
            <person name="Wedrychowicz H."/>
        </authorList>
    </citation>
    <scope>NUCLEOTIDE SEQUENCE [LARGE SCALE GENOMIC DNA]</scope>
    <source>
        <strain evidence="12 13">DSM 19557</strain>
    </source>
</reference>
<keyword evidence="4 9" id="KW-0808">Transferase</keyword>
<dbReference type="Gene3D" id="1.20.970.10">
    <property type="entry name" value="Transferase, Pyrimidine Nucleoside Phosphorylase, Chain C"/>
    <property type="match status" value="1"/>
</dbReference>
<feature type="binding site" evidence="9">
    <location>
        <position position="120"/>
    </location>
    <ligand>
        <name>5-phospho-alpha-D-ribose 1-diphosphate</name>
        <dbReference type="ChEBI" id="CHEBI:58017"/>
    </ligand>
</feature>
<evidence type="ECO:0000256" key="4">
    <source>
        <dbReference type="ARBA" id="ARBA00022679"/>
    </source>
</evidence>
<dbReference type="Gene3D" id="3.40.1030.10">
    <property type="entry name" value="Nucleoside phosphorylase/phosphoribosyltransferase catalytic domain"/>
    <property type="match status" value="1"/>
</dbReference>
<feature type="domain" description="Glycosyl transferase family 3 N-terminal" evidence="11">
    <location>
        <begin position="2"/>
        <end position="64"/>
    </location>
</feature>
<feature type="binding site" evidence="9">
    <location>
        <position position="92"/>
    </location>
    <ligand>
        <name>Mg(2+)</name>
        <dbReference type="ChEBI" id="CHEBI:18420"/>
        <label>1</label>
    </ligand>
</feature>
<evidence type="ECO:0000259" key="11">
    <source>
        <dbReference type="Pfam" id="PF02885"/>
    </source>
</evidence>
<comment type="pathway">
    <text evidence="1 9">Amino-acid biosynthesis; L-tryptophan biosynthesis; L-tryptophan from chorismate: step 2/5.</text>
</comment>
<dbReference type="GO" id="GO:0005829">
    <property type="term" value="C:cytosol"/>
    <property type="evidence" value="ECO:0007669"/>
    <property type="project" value="TreeGrafter"/>
</dbReference>
<dbReference type="PANTHER" id="PTHR43285:SF2">
    <property type="entry name" value="ANTHRANILATE PHOSPHORIBOSYLTRANSFERASE"/>
    <property type="match status" value="1"/>
</dbReference>
<dbReference type="Pfam" id="PF02885">
    <property type="entry name" value="Glycos_trans_3N"/>
    <property type="match status" value="1"/>
</dbReference>
<dbReference type="FunFam" id="3.40.1030.10:FF:000002">
    <property type="entry name" value="Anthranilate phosphoribosyltransferase"/>
    <property type="match status" value="1"/>
</dbReference>
<comment type="similarity">
    <text evidence="9">Belongs to the anthranilate phosphoribosyltransferase family.</text>
</comment>
<feature type="binding site" evidence="9">
    <location>
        <position position="225"/>
    </location>
    <ligand>
        <name>Mg(2+)</name>
        <dbReference type="ChEBI" id="CHEBI:18420"/>
        <label>2</label>
    </ligand>
</feature>
<name>A0A1M6TBA0_9AQUI</name>
<feature type="binding site" evidence="9">
    <location>
        <position position="111"/>
    </location>
    <ligand>
        <name>anthranilate</name>
        <dbReference type="ChEBI" id="CHEBI:16567"/>
        <label>1</label>
    </ligand>
</feature>
<protein>
    <recommendedName>
        <fullName evidence="9">Anthranilate phosphoribosyltransferase</fullName>
        <ecNumber evidence="9">2.4.2.18</ecNumber>
    </recommendedName>
</protein>
<dbReference type="AlphaFoldDB" id="A0A1M6TBA0"/>
<keyword evidence="5 9" id="KW-0822">Tryptophan biosynthesis</keyword>
<dbReference type="Pfam" id="PF00591">
    <property type="entry name" value="Glycos_transf_3"/>
    <property type="match status" value="1"/>
</dbReference>
<dbReference type="OrthoDB" id="9806430at2"/>
<dbReference type="HAMAP" id="MF_00211">
    <property type="entry name" value="TrpD"/>
    <property type="match status" value="1"/>
</dbReference>
<gene>
    <name evidence="9" type="primary">trpD</name>
    <name evidence="12" type="ORF">SAMN05444391_1377</name>
</gene>
<sequence length="338" mass="36564">MKDILLKLSESQNLTKEEVRRALEDIVEGRATDAQIGAFIMGSRMKGETVEELSACAEFFRERAQKVFVKNPEELLDTCGTGGDRSGTFNVSTVTAFVLAGAGIKVAKHGNRSVSSKTGSADFLEALGAKIDLPPEKVSTMIEEIGIGFMFAPMFHPAMKRVIGPRKEVGIKSIFNLVGPLSNPAGARRHLLGVFSDVFVEKVALTLKSLGVIRAFVVHGKDGIDEISISAPTLVAEVKGDEVSLYEFSPEDVGIRRFPLEYVTVSSVEESVKMGLSVLKGEELGAPYYMVLLNAAFGVLASGLVDDLKDAIEIAKESIQSGRAYQKLMQFVDISQKL</sequence>
<evidence type="ECO:0000259" key="10">
    <source>
        <dbReference type="Pfam" id="PF00591"/>
    </source>
</evidence>
<dbReference type="SUPFAM" id="SSF52418">
    <property type="entry name" value="Nucleoside phosphorylase/phosphoribosyltransferase catalytic domain"/>
    <property type="match status" value="1"/>
</dbReference>
<feature type="binding site" evidence="9">
    <location>
        <position position="80"/>
    </location>
    <ligand>
        <name>anthranilate</name>
        <dbReference type="ChEBI" id="CHEBI:16567"/>
        <label>1</label>
    </ligand>
</feature>
<evidence type="ECO:0000256" key="5">
    <source>
        <dbReference type="ARBA" id="ARBA00022822"/>
    </source>
</evidence>
<dbReference type="InterPro" id="IPR000312">
    <property type="entry name" value="Glycosyl_Trfase_fam3"/>
</dbReference>
<dbReference type="EC" id="2.4.2.18" evidence="9"/>
<keyword evidence="6 9" id="KW-0057">Aromatic amino acid biosynthesis</keyword>
<dbReference type="UniPathway" id="UPA00035">
    <property type="reaction ID" value="UER00041"/>
</dbReference>
<evidence type="ECO:0000256" key="7">
    <source>
        <dbReference type="ARBA" id="ARBA00052328"/>
    </source>
</evidence>
<feature type="domain" description="Glycosyl transferase family 3" evidence="10">
    <location>
        <begin position="74"/>
        <end position="325"/>
    </location>
</feature>
<dbReference type="NCBIfam" id="TIGR01245">
    <property type="entry name" value="trpD"/>
    <property type="match status" value="1"/>
</dbReference>
<feature type="binding site" evidence="9">
    <location>
        <begin position="90"/>
        <end position="93"/>
    </location>
    <ligand>
        <name>5-phospho-alpha-D-ribose 1-diphosphate</name>
        <dbReference type="ChEBI" id="CHEBI:58017"/>
    </ligand>
</feature>
<accession>A0A1M6TBA0</accession>
<comment type="catalytic activity">
    <reaction evidence="7 9">
        <text>N-(5-phospho-beta-D-ribosyl)anthranilate + diphosphate = 5-phospho-alpha-D-ribose 1-diphosphate + anthranilate</text>
        <dbReference type="Rhea" id="RHEA:11768"/>
        <dbReference type="ChEBI" id="CHEBI:16567"/>
        <dbReference type="ChEBI" id="CHEBI:18277"/>
        <dbReference type="ChEBI" id="CHEBI:33019"/>
        <dbReference type="ChEBI" id="CHEBI:58017"/>
        <dbReference type="EC" id="2.4.2.18"/>
    </reaction>
</comment>
<dbReference type="InterPro" id="IPR017459">
    <property type="entry name" value="Glycosyl_Trfase_fam3_N_dom"/>
</dbReference>
<evidence type="ECO:0000256" key="2">
    <source>
        <dbReference type="ARBA" id="ARBA00022605"/>
    </source>
</evidence>
<evidence type="ECO:0000256" key="9">
    <source>
        <dbReference type="HAMAP-Rule" id="MF_00211"/>
    </source>
</evidence>
<dbReference type="GO" id="GO:0000287">
    <property type="term" value="F:magnesium ion binding"/>
    <property type="evidence" value="ECO:0007669"/>
    <property type="project" value="UniProtKB-UniRule"/>
</dbReference>
<feature type="binding site" evidence="9">
    <location>
        <begin position="108"/>
        <end position="116"/>
    </location>
    <ligand>
        <name>5-phospho-alpha-D-ribose 1-diphosphate</name>
        <dbReference type="ChEBI" id="CHEBI:58017"/>
    </ligand>
</feature>
<evidence type="ECO:0000256" key="6">
    <source>
        <dbReference type="ARBA" id="ARBA00023141"/>
    </source>
</evidence>
<feature type="binding site" evidence="9">
    <location>
        <position position="226"/>
    </location>
    <ligand>
        <name>Mg(2+)</name>
        <dbReference type="ChEBI" id="CHEBI:18420"/>
        <label>2</label>
    </ligand>
</feature>
<feature type="binding site" evidence="9">
    <location>
        <begin position="83"/>
        <end position="84"/>
    </location>
    <ligand>
        <name>5-phospho-alpha-D-ribose 1-diphosphate</name>
        <dbReference type="ChEBI" id="CHEBI:58017"/>
    </ligand>
</feature>
<feature type="binding site" evidence="9">
    <location>
        <position position="226"/>
    </location>
    <ligand>
        <name>Mg(2+)</name>
        <dbReference type="ChEBI" id="CHEBI:18420"/>
        <label>1</label>
    </ligand>
</feature>
<comment type="function">
    <text evidence="9">Catalyzes the transfer of the phosphoribosyl group of 5-phosphorylribose-1-pyrophosphate (PRPP) to anthranilate to yield N-(5'-phosphoribosyl)-anthranilate (PRA).</text>
</comment>
<feature type="binding site" evidence="9">
    <location>
        <position position="166"/>
    </location>
    <ligand>
        <name>anthranilate</name>
        <dbReference type="ChEBI" id="CHEBI:16567"/>
        <label>2</label>
    </ligand>
</feature>
<dbReference type="InterPro" id="IPR035902">
    <property type="entry name" value="Nuc_phospho_transferase"/>
</dbReference>
<organism evidence="12 13">
    <name type="scientific">Thermocrinis minervae</name>
    <dbReference type="NCBI Taxonomy" id="381751"/>
    <lineage>
        <taxon>Bacteria</taxon>
        <taxon>Pseudomonadati</taxon>
        <taxon>Aquificota</taxon>
        <taxon>Aquificia</taxon>
        <taxon>Aquificales</taxon>
        <taxon>Aquificaceae</taxon>
        <taxon>Thermocrinis</taxon>
    </lineage>
</organism>
<dbReference type="InterPro" id="IPR036320">
    <property type="entry name" value="Glycosyl_Trfase_fam3_N_dom_sf"/>
</dbReference>
<dbReference type="STRING" id="381751.SAMN05444391_1377"/>
<evidence type="ECO:0000313" key="13">
    <source>
        <dbReference type="Proteomes" id="UP000189810"/>
    </source>
</evidence>
<evidence type="ECO:0000313" key="12">
    <source>
        <dbReference type="EMBL" id="SHK54144.1"/>
    </source>
</evidence>
<dbReference type="InterPro" id="IPR005940">
    <property type="entry name" value="Anthranilate_Pribosyl_Tfrase"/>
</dbReference>
<keyword evidence="13" id="KW-1185">Reference proteome</keyword>
<evidence type="ECO:0000256" key="1">
    <source>
        <dbReference type="ARBA" id="ARBA00004907"/>
    </source>
</evidence>
<dbReference type="EMBL" id="LT670846">
    <property type="protein sequence ID" value="SHK54144.1"/>
    <property type="molecule type" value="Genomic_DNA"/>
</dbReference>